<keyword evidence="2" id="KW-1185">Reference proteome</keyword>
<dbReference type="EMBL" id="JBJDOT010000030">
    <property type="protein sequence ID" value="MFK3865781.1"/>
    <property type="molecule type" value="Genomic_DNA"/>
</dbReference>
<gene>
    <name evidence="1" type="ORF">ACI2JU_18160</name>
</gene>
<sequence length="98" mass="10875">METEAMKDNMEKVLTHLESFLCDSEESMFSSKTPEELLVVVSANLASVKSTGYLSSPEQMVNMFLPTASLQEIAMDNGWGSQYVELADHFEQALESCS</sequence>
<accession>A0ABW8L167</accession>
<protein>
    <submittedName>
        <fullName evidence="1">Uncharacterized protein</fullName>
    </submittedName>
</protein>
<dbReference type="Proteomes" id="UP001620262">
    <property type="component" value="Unassembled WGS sequence"/>
</dbReference>
<name>A0ABW8L167_9GAMM</name>
<evidence type="ECO:0000313" key="1">
    <source>
        <dbReference type="EMBL" id="MFK3865781.1"/>
    </source>
</evidence>
<evidence type="ECO:0000313" key="2">
    <source>
        <dbReference type="Proteomes" id="UP001620262"/>
    </source>
</evidence>
<dbReference type="RefSeq" id="WP_182717990.1">
    <property type="nucleotide sequence ID" value="NZ_JBJDOT010000030.1"/>
</dbReference>
<proteinExistence type="predicted"/>
<comment type="caution">
    <text evidence="1">The sequence shown here is derived from an EMBL/GenBank/DDBJ whole genome shotgun (WGS) entry which is preliminary data.</text>
</comment>
<reference evidence="1 2" key="1">
    <citation type="submission" date="2024-11" db="EMBL/GenBank/DDBJ databases">
        <title>The Natural Products Discovery Center: Release of the First 8490 Sequenced Strains for Exploring Actinobacteria Biosynthetic Diversity.</title>
        <authorList>
            <person name="Kalkreuter E."/>
            <person name="Kautsar S.A."/>
            <person name="Yang D."/>
            <person name="Bader C.D."/>
            <person name="Teijaro C.N."/>
            <person name="Fluegel L."/>
            <person name="Davis C.M."/>
            <person name="Simpson J.R."/>
            <person name="Lauterbach L."/>
            <person name="Steele A.D."/>
            <person name="Gui C."/>
            <person name="Meng S."/>
            <person name="Li G."/>
            <person name="Viehrig K."/>
            <person name="Ye F."/>
            <person name="Su P."/>
            <person name="Kiefer A.F."/>
            <person name="Nichols A."/>
            <person name="Cepeda A.J."/>
            <person name="Yan W."/>
            <person name="Fan B."/>
            <person name="Jiang Y."/>
            <person name="Adhikari A."/>
            <person name="Zheng C.-J."/>
            <person name="Schuster L."/>
            <person name="Cowan T.M."/>
            <person name="Smanski M.J."/>
            <person name="Chevrette M.G."/>
            <person name="De Carvalho L.P.S."/>
            <person name="Shen B."/>
        </authorList>
    </citation>
    <scope>NUCLEOTIDE SEQUENCE [LARGE SCALE GENOMIC DNA]</scope>
    <source>
        <strain evidence="1 2">NPDC078403</strain>
    </source>
</reference>
<organism evidence="1 2">
    <name type="scientific">Pseudoalteromonas rhizosphaerae</name>
    <dbReference type="NCBI Taxonomy" id="2518973"/>
    <lineage>
        <taxon>Bacteria</taxon>
        <taxon>Pseudomonadati</taxon>
        <taxon>Pseudomonadota</taxon>
        <taxon>Gammaproteobacteria</taxon>
        <taxon>Alteromonadales</taxon>
        <taxon>Pseudoalteromonadaceae</taxon>
        <taxon>Pseudoalteromonas</taxon>
    </lineage>
</organism>